<name>A0A078HFY5_BRANA</name>
<dbReference type="InterPro" id="IPR058192">
    <property type="entry name" value="WHD_ROQ1-like"/>
</dbReference>
<keyword evidence="4" id="KW-1185">Reference proteome</keyword>
<dbReference type="Pfam" id="PF23282">
    <property type="entry name" value="WHD_ROQ1"/>
    <property type="match status" value="1"/>
</dbReference>
<evidence type="ECO:0000259" key="2">
    <source>
        <dbReference type="Pfam" id="PF23282"/>
    </source>
</evidence>
<organism evidence="3 4">
    <name type="scientific">Brassica napus</name>
    <name type="common">Rape</name>
    <dbReference type="NCBI Taxonomy" id="3708"/>
    <lineage>
        <taxon>Eukaryota</taxon>
        <taxon>Viridiplantae</taxon>
        <taxon>Streptophyta</taxon>
        <taxon>Embryophyta</taxon>
        <taxon>Tracheophyta</taxon>
        <taxon>Spermatophyta</taxon>
        <taxon>Magnoliopsida</taxon>
        <taxon>eudicotyledons</taxon>
        <taxon>Gunneridae</taxon>
        <taxon>Pentapetalae</taxon>
        <taxon>rosids</taxon>
        <taxon>malvids</taxon>
        <taxon>Brassicales</taxon>
        <taxon>Brassicaceae</taxon>
        <taxon>Brassiceae</taxon>
        <taxon>Brassica</taxon>
    </lineage>
</organism>
<evidence type="ECO:0000256" key="1">
    <source>
        <dbReference type="ARBA" id="ARBA00022737"/>
    </source>
</evidence>
<reference evidence="3 4" key="1">
    <citation type="journal article" date="2014" name="Science">
        <title>Plant genetics. Early allopolyploid evolution in the post-Neolithic Brassica napus oilseed genome.</title>
        <authorList>
            <person name="Chalhoub B."/>
            <person name="Denoeud F."/>
            <person name="Liu S."/>
            <person name="Parkin I.A."/>
            <person name="Tang H."/>
            <person name="Wang X."/>
            <person name="Chiquet J."/>
            <person name="Belcram H."/>
            <person name="Tong C."/>
            <person name="Samans B."/>
            <person name="Correa M."/>
            <person name="Da Silva C."/>
            <person name="Just J."/>
            <person name="Falentin C."/>
            <person name="Koh C.S."/>
            <person name="Le Clainche I."/>
            <person name="Bernard M."/>
            <person name="Bento P."/>
            <person name="Noel B."/>
            <person name="Labadie K."/>
            <person name="Alberti A."/>
            <person name="Charles M."/>
            <person name="Arnaud D."/>
            <person name="Guo H."/>
            <person name="Daviaud C."/>
            <person name="Alamery S."/>
            <person name="Jabbari K."/>
            <person name="Zhao M."/>
            <person name="Edger P.P."/>
            <person name="Chelaifa H."/>
            <person name="Tack D."/>
            <person name="Lassalle G."/>
            <person name="Mestiri I."/>
            <person name="Schnel N."/>
            <person name="Le Paslier M.C."/>
            <person name="Fan G."/>
            <person name="Renault V."/>
            <person name="Bayer P.E."/>
            <person name="Golicz A.A."/>
            <person name="Manoli S."/>
            <person name="Lee T.H."/>
            <person name="Thi V.H."/>
            <person name="Chalabi S."/>
            <person name="Hu Q."/>
            <person name="Fan C."/>
            <person name="Tollenaere R."/>
            <person name="Lu Y."/>
            <person name="Battail C."/>
            <person name="Shen J."/>
            <person name="Sidebottom C.H."/>
            <person name="Wang X."/>
            <person name="Canaguier A."/>
            <person name="Chauveau A."/>
            <person name="Berard A."/>
            <person name="Deniot G."/>
            <person name="Guan M."/>
            <person name="Liu Z."/>
            <person name="Sun F."/>
            <person name="Lim Y.P."/>
            <person name="Lyons E."/>
            <person name="Town C.D."/>
            <person name="Bancroft I."/>
            <person name="Wang X."/>
            <person name="Meng J."/>
            <person name="Ma J."/>
            <person name="Pires J.C."/>
            <person name="King G.J."/>
            <person name="Brunel D."/>
            <person name="Delourme R."/>
            <person name="Renard M."/>
            <person name="Aury J.M."/>
            <person name="Adams K.L."/>
            <person name="Batley J."/>
            <person name="Snowdon R.J."/>
            <person name="Tost J."/>
            <person name="Edwards D."/>
            <person name="Zhou Y."/>
            <person name="Hua W."/>
            <person name="Sharpe A.G."/>
            <person name="Paterson A.H."/>
            <person name="Guan C."/>
            <person name="Wincker P."/>
        </authorList>
    </citation>
    <scope>NUCLEOTIDE SEQUENCE [LARGE SCALE GENOMIC DNA]</scope>
    <source>
        <strain evidence="4">cv. Darmor-bzh</strain>
    </source>
</reference>
<feature type="domain" description="Disease resistance protein Roq1-like winged-helix" evidence="2">
    <location>
        <begin position="30"/>
        <end position="99"/>
    </location>
</feature>
<dbReference type="SUPFAM" id="SSF46785">
    <property type="entry name" value="Winged helix' DNA-binding domain"/>
    <property type="match status" value="1"/>
</dbReference>
<dbReference type="PaxDb" id="3708-A0A078HFY5"/>
<dbReference type="GO" id="GO:0006952">
    <property type="term" value="P:defense response"/>
    <property type="evidence" value="ECO:0007669"/>
    <property type="project" value="InterPro"/>
</dbReference>
<evidence type="ECO:0000313" key="4">
    <source>
        <dbReference type="Proteomes" id="UP000028999"/>
    </source>
</evidence>
<dbReference type="Gramene" id="CDY36329">
    <property type="protein sequence ID" value="CDY36329"/>
    <property type="gene ID" value="GSBRNA2T00060307001"/>
</dbReference>
<protein>
    <submittedName>
        <fullName evidence="3">BnaA01g30890D protein</fullName>
    </submittedName>
</protein>
<dbReference type="InterPro" id="IPR044974">
    <property type="entry name" value="Disease_R_plants"/>
</dbReference>
<dbReference type="OMA" id="LIHEMAC"/>
<dbReference type="Proteomes" id="UP000028999">
    <property type="component" value="Unassembled WGS sequence"/>
</dbReference>
<evidence type="ECO:0000313" key="3">
    <source>
        <dbReference type="EMBL" id="CDY36329.1"/>
    </source>
</evidence>
<dbReference type="EMBL" id="LK032372">
    <property type="protein sequence ID" value="CDY36329.1"/>
    <property type="molecule type" value="Genomic_DNA"/>
</dbReference>
<dbReference type="PANTHER" id="PTHR11017:SF479">
    <property type="entry name" value="DISEASE RESISTANCE PROTEIN (TIR-NBS-LRR CLASS) FAMILY"/>
    <property type="match status" value="1"/>
</dbReference>
<gene>
    <name evidence="3" type="primary">BnaA01g30890D</name>
    <name evidence="3" type="ORF">GSBRNA2T00060307001</name>
</gene>
<keyword evidence="1" id="KW-0677">Repeat</keyword>
<dbReference type="PANTHER" id="PTHR11017">
    <property type="entry name" value="LEUCINE-RICH REPEAT-CONTAINING PROTEIN"/>
    <property type="match status" value="1"/>
</dbReference>
<sequence length="205" mass="24190">MEADFEKIKRQWPQREIIDMLKSSYDVLSDNERSIFLDVACFFNGEELDRIMQIFEGCGFFPHVGIERLVERSLLMISKNRKVEIHNLTRDVAREIVSEENYQILRRRRLWDPSSIRLLLEEIEPKGTEVIEGIFLNTANLNVVVNPMAFENMYNLRLLKVYTSSSEPTQELHLPEGLSSLPYELKLLHWEHYVGPKLLKPNWLK</sequence>
<proteinExistence type="predicted"/>
<dbReference type="InterPro" id="IPR036390">
    <property type="entry name" value="WH_DNA-bd_sf"/>
</dbReference>
<accession>A0A078HFY5</accession>
<dbReference type="AlphaFoldDB" id="A0A078HFY5"/>